<dbReference type="RefSeq" id="WP_251805622.1">
    <property type="nucleotide sequence ID" value="NZ_CP166679.1"/>
</dbReference>
<keyword evidence="9 10" id="KW-0998">Cell outer membrane</keyword>
<dbReference type="PANTHER" id="PTHR30069:SF29">
    <property type="entry name" value="HEMOGLOBIN AND HEMOGLOBIN-HAPTOGLOBIN-BINDING PROTEIN 1-RELATED"/>
    <property type="match status" value="1"/>
</dbReference>
<evidence type="ECO:0000259" key="12">
    <source>
        <dbReference type="Pfam" id="PF00593"/>
    </source>
</evidence>
<keyword evidence="7 10" id="KW-0472">Membrane</keyword>
<dbReference type="Gene3D" id="2.40.170.20">
    <property type="entry name" value="TonB-dependent receptor, beta-barrel domain"/>
    <property type="match status" value="1"/>
</dbReference>
<proteinExistence type="inferred from homology"/>
<evidence type="ECO:0000256" key="5">
    <source>
        <dbReference type="ARBA" id="ARBA00022729"/>
    </source>
</evidence>
<dbReference type="Pfam" id="PF13715">
    <property type="entry name" value="CarbopepD_reg_2"/>
    <property type="match status" value="1"/>
</dbReference>
<evidence type="ECO:0000256" key="10">
    <source>
        <dbReference type="PROSITE-ProRule" id="PRU01360"/>
    </source>
</evidence>
<reference evidence="15" key="1">
    <citation type="journal article" date="2019" name="Int. J. Syst. Evol. Microbiol.">
        <title>The Global Catalogue of Microorganisms (GCM) 10K type strain sequencing project: providing services to taxonomists for standard genome sequencing and annotation.</title>
        <authorList>
            <consortium name="The Broad Institute Genomics Platform"/>
            <consortium name="The Broad Institute Genome Sequencing Center for Infectious Disease"/>
            <person name="Wu L."/>
            <person name="Ma J."/>
        </authorList>
    </citation>
    <scope>NUCLEOTIDE SEQUENCE [LARGE SCALE GENOMIC DNA]</scope>
    <source>
        <strain evidence="15">KCTC 52924</strain>
    </source>
</reference>
<evidence type="ECO:0000256" key="2">
    <source>
        <dbReference type="ARBA" id="ARBA00022448"/>
    </source>
</evidence>
<protein>
    <submittedName>
        <fullName evidence="14">TonB-dependent receptor domain-containing protein</fullName>
    </submittedName>
</protein>
<dbReference type="InterPro" id="IPR000531">
    <property type="entry name" value="Beta-barrel_TonB"/>
</dbReference>
<dbReference type="InterPro" id="IPR008969">
    <property type="entry name" value="CarboxyPept-like_regulatory"/>
</dbReference>
<evidence type="ECO:0000259" key="13">
    <source>
        <dbReference type="Pfam" id="PF07715"/>
    </source>
</evidence>
<feature type="domain" description="TonB-dependent receptor-like beta-barrel" evidence="12">
    <location>
        <begin position="237"/>
        <end position="722"/>
    </location>
</feature>
<evidence type="ECO:0000256" key="11">
    <source>
        <dbReference type="RuleBase" id="RU003357"/>
    </source>
</evidence>
<comment type="subcellular location">
    <subcellularLocation>
        <location evidence="1 10">Cell outer membrane</location>
        <topology evidence="1 10">Multi-pass membrane protein</topology>
    </subcellularLocation>
</comment>
<dbReference type="EMBL" id="JBHUOK010000030">
    <property type="protein sequence ID" value="MFD2790366.1"/>
    <property type="molecule type" value="Genomic_DNA"/>
</dbReference>
<dbReference type="SUPFAM" id="SSF56935">
    <property type="entry name" value="Porins"/>
    <property type="match status" value="1"/>
</dbReference>
<dbReference type="Pfam" id="PF07715">
    <property type="entry name" value="Plug"/>
    <property type="match status" value="1"/>
</dbReference>
<sequence>MKNILLSLLSSMAVFTTYSQNTLSGRITDRSTNEPLEQVSVYFPDLEKGTITNENGSFTIGKLPPGIYKVVASYIGFQSFTQNITLQQGKNRLNIALSPSAIEMEEVIVSTPFHKLQRDNVMKVEFAKIATLKSKGPPTLIEGIGKIPGVGVVSTGVGIGKPVIRGLTSNRVLVYTQGIRLENQQFGAEHGLGVNEAGIESVEVIKGPASLLYGSDAMGGVLYLNPEKFLTPNSTEGDVNLSYNSNTQGITSNVGVRSSGEKLRFLARAATNNHIDYTGGDGNKVTNSRFNEKDLKMGVSYQNTIFKSEIRYNYNQSNLGIPETIGTQTTSRTPELPYQKINNHILSSKSKIFFENTSLDLTLGYIGNFRKEFEDHHHDENETDPDNGEEEHSEAALDMKLNTFNYNILYLLPKWGKSETIVGIQGIHQTNANFGEEILIPDATTNDVGVLGTTHFHLNENNDFQFGLRYDYRKIAGKAYGILGEEGYIADLDRDFSSFNGAFGYKNNISKQITARINVATGFRAPNLAELTSYGGHSGANRFEIGNADLKNEQNIQVDLALEFQNEHVELFLNGFHNSIKNYIFIAPDGTFINQNAVYNYLQQDATLYGGEVGFHLHPHPYDWLHIESSYQTVFGKLNHGNPLPLIPANNLTNTLRVAFFNANSWWLRTNAFISLNTTFKQGKIGEFETVTPEYSILDAGFGGELKFMKRSMNINISANNILNKKYIAHLSRLKSDGILNIGRSVTLGVTILL</sequence>
<dbReference type="InterPro" id="IPR037066">
    <property type="entry name" value="Plug_dom_sf"/>
</dbReference>
<dbReference type="SUPFAM" id="SSF49464">
    <property type="entry name" value="Carboxypeptidase regulatory domain-like"/>
    <property type="match status" value="1"/>
</dbReference>
<keyword evidence="8 14" id="KW-0675">Receptor</keyword>
<dbReference type="InterPro" id="IPR039426">
    <property type="entry name" value="TonB-dep_rcpt-like"/>
</dbReference>
<evidence type="ECO:0000256" key="1">
    <source>
        <dbReference type="ARBA" id="ARBA00004571"/>
    </source>
</evidence>
<gene>
    <name evidence="14" type="ORF">ACFS1K_11375</name>
</gene>
<evidence type="ECO:0000256" key="7">
    <source>
        <dbReference type="ARBA" id="ARBA00023136"/>
    </source>
</evidence>
<dbReference type="Proteomes" id="UP001597532">
    <property type="component" value="Unassembled WGS sequence"/>
</dbReference>
<evidence type="ECO:0000313" key="14">
    <source>
        <dbReference type="EMBL" id="MFD2790366.1"/>
    </source>
</evidence>
<evidence type="ECO:0000256" key="6">
    <source>
        <dbReference type="ARBA" id="ARBA00023077"/>
    </source>
</evidence>
<evidence type="ECO:0000256" key="9">
    <source>
        <dbReference type="ARBA" id="ARBA00023237"/>
    </source>
</evidence>
<keyword evidence="2 10" id="KW-0813">Transport</keyword>
<dbReference type="PROSITE" id="PS52016">
    <property type="entry name" value="TONB_DEPENDENT_REC_3"/>
    <property type="match status" value="1"/>
</dbReference>
<name>A0ABW5VGG6_9FLAO</name>
<keyword evidence="6 11" id="KW-0798">TonB box</keyword>
<dbReference type="Gene3D" id="2.60.40.1120">
    <property type="entry name" value="Carboxypeptidase-like, regulatory domain"/>
    <property type="match status" value="1"/>
</dbReference>
<dbReference type="InterPro" id="IPR036942">
    <property type="entry name" value="Beta-barrel_TonB_sf"/>
</dbReference>
<evidence type="ECO:0000256" key="4">
    <source>
        <dbReference type="ARBA" id="ARBA00022692"/>
    </source>
</evidence>
<keyword evidence="3 10" id="KW-1134">Transmembrane beta strand</keyword>
<keyword evidence="4 10" id="KW-0812">Transmembrane</keyword>
<evidence type="ECO:0000256" key="3">
    <source>
        <dbReference type="ARBA" id="ARBA00022452"/>
    </source>
</evidence>
<organism evidence="14 15">
    <name type="scientific">Arenibacter antarcticus</name>
    <dbReference type="NCBI Taxonomy" id="2040469"/>
    <lineage>
        <taxon>Bacteria</taxon>
        <taxon>Pseudomonadati</taxon>
        <taxon>Bacteroidota</taxon>
        <taxon>Flavobacteriia</taxon>
        <taxon>Flavobacteriales</taxon>
        <taxon>Flavobacteriaceae</taxon>
        <taxon>Arenibacter</taxon>
    </lineage>
</organism>
<dbReference type="InterPro" id="IPR012910">
    <property type="entry name" value="Plug_dom"/>
</dbReference>
<comment type="caution">
    <text evidence="14">The sequence shown here is derived from an EMBL/GenBank/DDBJ whole genome shotgun (WGS) entry which is preliminary data.</text>
</comment>
<keyword evidence="5" id="KW-0732">Signal</keyword>
<evidence type="ECO:0000313" key="15">
    <source>
        <dbReference type="Proteomes" id="UP001597532"/>
    </source>
</evidence>
<dbReference type="Pfam" id="PF00593">
    <property type="entry name" value="TonB_dep_Rec_b-barrel"/>
    <property type="match status" value="1"/>
</dbReference>
<keyword evidence="15" id="KW-1185">Reference proteome</keyword>
<evidence type="ECO:0000256" key="8">
    <source>
        <dbReference type="ARBA" id="ARBA00023170"/>
    </source>
</evidence>
<dbReference type="PANTHER" id="PTHR30069">
    <property type="entry name" value="TONB-DEPENDENT OUTER MEMBRANE RECEPTOR"/>
    <property type="match status" value="1"/>
</dbReference>
<dbReference type="Gene3D" id="2.170.130.10">
    <property type="entry name" value="TonB-dependent receptor, plug domain"/>
    <property type="match status" value="1"/>
</dbReference>
<accession>A0ABW5VGG6</accession>
<feature type="domain" description="TonB-dependent receptor plug" evidence="13">
    <location>
        <begin position="129"/>
        <end position="221"/>
    </location>
</feature>
<comment type="similarity">
    <text evidence="10 11">Belongs to the TonB-dependent receptor family.</text>
</comment>